<feature type="region of interest" description="Disordered" evidence="1">
    <location>
        <begin position="1"/>
        <end position="41"/>
    </location>
</feature>
<feature type="compositionally biased region" description="Polar residues" evidence="1">
    <location>
        <begin position="87"/>
        <end position="97"/>
    </location>
</feature>
<dbReference type="AlphaFoldDB" id="A0A4C1YA46"/>
<feature type="compositionally biased region" description="Basic and acidic residues" evidence="1">
    <location>
        <begin position="1"/>
        <end position="11"/>
    </location>
</feature>
<feature type="region of interest" description="Disordered" evidence="1">
    <location>
        <begin position="53"/>
        <end position="157"/>
    </location>
</feature>
<reference evidence="2 3" key="1">
    <citation type="journal article" date="2019" name="Commun. Biol.">
        <title>The bagworm genome reveals a unique fibroin gene that provides high tensile strength.</title>
        <authorList>
            <person name="Kono N."/>
            <person name="Nakamura H."/>
            <person name="Ohtoshi R."/>
            <person name="Tomita M."/>
            <person name="Numata K."/>
            <person name="Arakawa K."/>
        </authorList>
    </citation>
    <scope>NUCLEOTIDE SEQUENCE [LARGE SCALE GENOMIC DNA]</scope>
</reference>
<name>A0A4C1YA46_EUMVA</name>
<evidence type="ECO:0000313" key="3">
    <source>
        <dbReference type="Proteomes" id="UP000299102"/>
    </source>
</evidence>
<dbReference type="Proteomes" id="UP000299102">
    <property type="component" value="Unassembled WGS sequence"/>
</dbReference>
<evidence type="ECO:0000313" key="2">
    <source>
        <dbReference type="EMBL" id="GBP72828.1"/>
    </source>
</evidence>
<dbReference type="EMBL" id="BGZK01001157">
    <property type="protein sequence ID" value="GBP72828.1"/>
    <property type="molecule type" value="Genomic_DNA"/>
</dbReference>
<proteinExistence type="predicted"/>
<organism evidence="2 3">
    <name type="scientific">Eumeta variegata</name>
    <name type="common">Bagworm moth</name>
    <name type="synonym">Eumeta japonica</name>
    <dbReference type="NCBI Taxonomy" id="151549"/>
    <lineage>
        <taxon>Eukaryota</taxon>
        <taxon>Metazoa</taxon>
        <taxon>Ecdysozoa</taxon>
        <taxon>Arthropoda</taxon>
        <taxon>Hexapoda</taxon>
        <taxon>Insecta</taxon>
        <taxon>Pterygota</taxon>
        <taxon>Neoptera</taxon>
        <taxon>Endopterygota</taxon>
        <taxon>Lepidoptera</taxon>
        <taxon>Glossata</taxon>
        <taxon>Ditrysia</taxon>
        <taxon>Tineoidea</taxon>
        <taxon>Psychidae</taxon>
        <taxon>Oiketicinae</taxon>
        <taxon>Eumeta</taxon>
    </lineage>
</organism>
<evidence type="ECO:0000256" key="1">
    <source>
        <dbReference type="SAM" id="MobiDB-lite"/>
    </source>
</evidence>
<gene>
    <name evidence="2" type="ORF">EVAR_40329_1</name>
</gene>
<feature type="compositionally biased region" description="Basic and acidic residues" evidence="1">
    <location>
        <begin position="99"/>
        <end position="114"/>
    </location>
</feature>
<protein>
    <submittedName>
        <fullName evidence="2">Uncharacterized protein</fullName>
    </submittedName>
</protein>
<sequence>MSWNLPDERILKPASAPDPEEADGKATTRGSAGGRGRCRSGLWGRMTSASCPLCGAPAAAPTPRRTRAPSPPYQLSKTYELSARVVSDQSGRRQQFKQFHIDSKQPDGHCEVKPRGRPQSARSVRQVMVCDGVAGGSGRRRRPAAALPRADPPAAPQ</sequence>
<comment type="caution">
    <text evidence="2">The sequence shown here is derived from an EMBL/GenBank/DDBJ whole genome shotgun (WGS) entry which is preliminary data.</text>
</comment>
<keyword evidence="3" id="KW-1185">Reference proteome</keyword>
<accession>A0A4C1YA46</accession>